<dbReference type="Pfam" id="PF00436">
    <property type="entry name" value="SSB"/>
    <property type="match status" value="1"/>
</dbReference>
<reference evidence="4 5" key="1">
    <citation type="submission" date="2020-05" db="EMBL/GenBank/DDBJ databases">
        <authorList>
            <person name="Bohanan V.A."/>
            <person name="Brazelton B.R."/>
            <person name="Coffey L.M."/>
            <person name="Donovan A.R."/>
            <person name="Gales A.C."/>
            <person name="Glasscock A.J."/>
            <person name="Grill M."/>
            <person name="Harper M.C."/>
            <person name="Hollowell C.E."/>
            <person name="Liu T.Y."/>
            <person name="Mansour C."/>
            <person name="McDowell A.D."/>
            <person name="Miller T.E."/>
            <person name="Nash A.G."/>
            <person name="Seo J."/>
            <person name="Sherman Z.A."/>
            <person name="Albert R.M."/>
            <person name="Ayala A."/>
            <person name="Monti D.L."/>
            <person name="Garlena R.A."/>
            <person name="Russell D.A."/>
            <person name="Pope W.H."/>
            <person name="Jacobs-Sera D."/>
            <person name="Hatfull G.F."/>
        </authorList>
    </citation>
    <scope>NUCLEOTIDE SEQUENCE [LARGE SCALE GENOMIC DNA]</scope>
</reference>
<evidence type="ECO:0000256" key="2">
    <source>
        <dbReference type="PIRNR" id="PIRNR002070"/>
    </source>
</evidence>
<gene>
    <name evidence="4" type="primary">44</name>
    <name evidence="4" type="ORF">Jinkies_44</name>
</gene>
<organism evidence="4 5">
    <name type="scientific">Arthrobacter phage Jinkies</name>
    <dbReference type="NCBI Taxonomy" id="2743903"/>
    <lineage>
        <taxon>Viruses</taxon>
        <taxon>Duplodnaviria</taxon>
        <taxon>Heunggongvirae</taxon>
        <taxon>Uroviricota</taxon>
        <taxon>Caudoviricetes</taxon>
        <taxon>Berryhillviridae</taxon>
        <taxon>Jinkiesvirus</taxon>
        <taxon>Jinkiesvirus jinkies</taxon>
    </lineage>
</organism>
<evidence type="ECO:0000256" key="1">
    <source>
        <dbReference type="ARBA" id="ARBA00023125"/>
    </source>
</evidence>
<dbReference type="InterPro" id="IPR012340">
    <property type="entry name" value="NA-bd_OB-fold"/>
</dbReference>
<sequence length="146" mass="15569">MADIKFTGNLGRDAELKYTKNGSPVMRFSVADSKSRRLDNGEYETLAEQWLNCTIWGGLAEYYDGKLTKGARVTIYGEFFAREYEAKDGSKGTSLDVNVKGVDIFPSRNGGGQQRQAQASSGGGWGGDAGNGGGWGNGPDAGDPPF</sequence>
<dbReference type="Proteomes" id="UP000594363">
    <property type="component" value="Segment"/>
</dbReference>
<dbReference type="InterPro" id="IPR000424">
    <property type="entry name" value="Primosome_PriB/ssb"/>
</dbReference>
<dbReference type="PROSITE" id="PS50935">
    <property type="entry name" value="SSB"/>
    <property type="match status" value="1"/>
</dbReference>
<feature type="region of interest" description="Disordered" evidence="3">
    <location>
        <begin position="105"/>
        <end position="146"/>
    </location>
</feature>
<dbReference type="InterPro" id="IPR011344">
    <property type="entry name" value="ssDNA-bd"/>
</dbReference>
<name>A0A7S5WYH9_9CAUD</name>
<dbReference type="Gene3D" id="2.40.50.140">
    <property type="entry name" value="Nucleic acid-binding proteins"/>
    <property type="match status" value="1"/>
</dbReference>
<feature type="compositionally biased region" description="Gly residues" evidence="3">
    <location>
        <begin position="121"/>
        <end position="139"/>
    </location>
</feature>
<dbReference type="PANTHER" id="PTHR10302:SF27">
    <property type="entry name" value="SINGLE-STRANDED DNA-BINDING PROTEIN"/>
    <property type="match status" value="1"/>
</dbReference>
<keyword evidence="5" id="KW-1185">Reference proteome</keyword>
<accession>A0A7S5WYH9</accession>
<proteinExistence type="predicted"/>
<evidence type="ECO:0000256" key="3">
    <source>
        <dbReference type="SAM" id="MobiDB-lite"/>
    </source>
</evidence>
<dbReference type="NCBIfam" id="TIGR00621">
    <property type="entry name" value="ssb"/>
    <property type="match status" value="1"/>
</dbReference>
<dbReference type="PANTHER" id="PTHR10302">
    <property type="entry name" value="SINGLE-STRANDED DNA-BINDING PROTEIN"/>
    <property type="match status" value="1"/>
</dbReference>
<keyword evidence="1 2" id="KW-0238">DNA-binding</keyword>
<dbReference type="GO" id="GO:0006260">
    <property type="term" value="P:DNA replication"/>
    <property type="evidence" value="ECO:0007669"/>
    <property type="project" value="InterPro"/>
</dbReference>
<dbReference type="SUPFAM" id="SSF50249">
    <property type="entry name" value="Nucleic acid-binding proteins"/>
    <property type="match status" value="1"/>
</dbReference>
<dbReference type="CDD" id="cd04496">
    <property type="entry name" value="SSB_OBF"/>
    <property type="match status" value="1"/>
</dbReference>
<evidence type="ECO:0000313" key="4">
    <source>
        <dbReference type="EMBL" id="QKY78992.1"/>
    </source>
</evidence>
<dbReference type="PIRSF" id="PIRSF002070">
    <property type="entry name" value="SSB"/>
    <property type="match status" value="1"/>
</dbReference>
<protein>
    <recommendedName>
        <fullName evidence="2">Single-stranded DNA-binding protein</fullName>
    </recommendedName>
</protein>
<dbReference type="GO" id="GO:0009295">
    <property type="term" value="C:nucleoid"/>
    <property type="evidence" value="ECO:0007669"/>
    <property type="project" value="TreeGrafter"/>
</dbReference>
<dbReference type="EMBL" id="MT498043">
    <property type="protein sequence ID" value="QKY78992.1"/>
    <property type="molecule type" value="Genomic_DNA"/>
</dbReference>
<dbReference type="GO" id="GO:0003697">
    <property type="term" value="F:single-stranded DNA binding"/>
    <property type="evidence" value="ECO:0007669"/>
    <property type="project" value="InterPro"/>
</dbReference>
<evidence type="ECO:0000313" key="5">
    <source>
        <dbReference type="Proteomes" id="UP000594363"/>
    </source>
</evidence>